<evidence type="ECO:0000313" key="3">
    <source>
        <dbReference type="EMBL" id="CAL2091204.1"/>
    </source>
</evidence>
<gene>
    <name evidence="3" type="ORF">T190607A01A_40166</name>
</gene>
<dbReference type="Pfam" id="PF00535">
    <property type="entry name" value="Glycos_transf_2"/>
    <property type="match status" value="1"/>
</dbReference>
<dbReference type="RefSeq" id="WP_348713094.1">
    <property type="nucleotide sequence ID" value="NZ_CAXIXY010000006.1"/>
</dbReference>
<protein>
    <submittedName>
        <fullName evidence="3">Glyco_trans_2-like domain-containing protein</fullName>
    </submittedName>
</protein>
<dbReference type="InterPro" id="IPR001173">
    <property type="entry name" value="Glyco_trans_2-like"/>
</dbReference>
<keyword evidence="1" id="KW-1133">Transmembrane helix</keyword>
<dbReference type="InterPro" id="IPR050256">
    <property type="entry name" value="Glycosyltransferase_2"/>
</dbReference>
<keyword evidence="4" id="KW-1185">Reference proteome</keyword>
<name>A0ABM9P452_9FLAO</name>
<evidence type="ECO:0000313" key="4">
    <source>
        <dbReference type="Proteomes" id="UP001497416"/>
    </source>
</evidence>
<dbReference type="Proteomes" id="UP001497416">
    <property type="component" value="Unassembled WGS sequence"/>
</dbReference>
<feature type="transmembrane region" description="Helical" evidence="1">
    <location>
        <begin position="230"/>
        <end position="251"/>
    </location>
</feature>
<keyword evidence="1" id="KW-0472">Membrane</keyword>
<organism evidence="3 4">
    <name type="scientific">Tenacibaculum platacis</name>
    <dbReference type="NCBI Taxonomy" id="3137852"/>
    <lineage>
        <taxon>Bacteria</taxon>
        <taxon>Pseudomonadati</taxon>
        <taxon>Bacteroidota</taxon>
        <taxon>Flavobacteriia</taxon>
        <taxon>Flavobacteriales</taxon>
        <taxon>Flavobacteriaceae</taxon>
        <taxon>Tenacibaculum</taxon>
    </lineage>
</organism>
<evidence type="ECO:0000259" key="2">
    <source>
        <dbReference type="Pfam" id="PF00535"/>
    </source>
</evidence>
<accession>A0ABM9P452</accession>
<feature type="domain" description="Glycosyltransferase 2-like" evidence="2">
    <location>
        <begin position="4"/>
        <end position="164"/>
    </location>
</feature>
<proteinExistence type="predicted"/>
<reference evidence="3 4" key="1">
    <citation type="submission" date="2024-05" db="EMBL/GenBank/DDBJ databases">
        <authorList>
            <person name="Duchaud E."/>
        </authorList>
    </citation>
    <scope>NUCLEOTIDE SEQUENCE [LARGE SCALE GENOMIC DNA]</scope>
    <source>
        <strain evidence="3">Ena-SAMPLE-TAB-13-05-2024-13:56:06:370-140302</strain>
    </source>
</reference>
<dbReference type="PANTHER" id="PTHR48090:SF7">
    <property type="entry name" value="RFBJ PROTEIN"/>
    <property type="match status" value="1"/>
</dbReference>
<dbReference type="EMBL" id="CAXIXY010000006">
    <property type="protein sequence ID" value="CAL2091204.1"/>
    <property type="molecule type" value="Genomic_DNA"/>
</dbReference>
<dbReference type="Gene3D" id="3.90.550.10">
    <property type="entry name" value="Spore Coat Polysaccharide Biosynthesis Protein SpsA, Chain A"/>
    <property type="match status" value="1"/>
</dbReference>
<dbReference type="SUPFAM" id="SSF53448">
    <property type="entry name" value="Nucleotide-diphospho-sugar transferases"/>
    <property type="match status" value="1"/>
</dbReference>
<dbReference type="CDD" id="cd04179">
    <property type="entry name" value="DPM_DPG-synthase_like"/>
    <property type="match status" value="1"/>
</dbReference>
<comment type="caution">
    <text evidence="3">The sequence shown here is derived from an EMBL/GenBank/DDBJ whole genome shotgun (WGS) entry which is preliminary data.</text>
</comment>
<feature type="transmembrane region" description="Helical" evidence="1">
    <location>
        <begin position="257"/>
        <end position="278"/>
    </location>
</feature>
<dbReference type="InterPro" id="IPR029044">
    <property type="entry name" value="Nucleotide-diphossugar_trans"/>
</dbReference>
<evidence type="ECO:0000256" key="1">
    <source>
        <dbReference type="SAM" id="Phobius"/>
    </source>
</evidence>
<keyword evidence="1" id="KW-0812">Transmembrane</keyword>
<dbReference type="PANTHER" id="PTHR48090">
    <property type="entry name" value="UNDECAPRENYL-PHOSPHATE 4-DEOXY-4-FORMAMIDO-L-ARABINOSE TRANSFERASE-RELATED"/>
    <property type="match status" value="1"/>
</dbReference>
<sequence>MELSIVIPAYNESESLEPVLNSLKEFIQNKSYEVIIVNDGSKDNSLSILQKLNNSNWFTIVNNKVNKGYGGAIKEGIKKAKGKFVVTIDADGQHNLEDIDKLFHKLKKEDADMIVGARDDNASSLYRRVGKNLIRFIAKKLMPIHIRDLNSGMKVYNTKLAKKYMSHCPNSMAYSDTITLFFIQTRNLVIEEPISINQRIAGESTINYKTAITTVIEIVNLVMLFNPLKIFFRIGIPTILLGIIWGLFRWFVVRDGLSTGALLAIITGLLLLFLGLIAESIRKLRMSLLESEE</sequence>